<dbReference type="InterPro" id="IPR000531">
    <property type="entry name" value="Beta-barrel_TonB"/>
</dbReference>
<dbReference type="Pfam" id="PF07715">
    <property type="entry name" value="Plug"/>
    <property type="match status" value="1"/>
</dbReference>
<reference evidence="14 15" key="1">
    <citation type="submission" date="2019-01" db="EMBL/GenBank/DDBJ databases">
        <title>Comparative genomic analysis identifies haemin-independent Haemophilus haemolyticus: a formal re-classification of Haemophilus intermedius.</title>
        <authorList>
            <person name="Harris T.M."/>
            <person name="Price E.P."/>
            <person name="Sarovich D.S."/>
            <person name="Norskov-Lauritsen N."/>
            <person name="Beissbarth J."/>
            <person name="Chang A.B."/>
            <person name="Smith-Vaughan H.C."/>
        </authorList>
    </citation>
    <scope>NUCLEOTIDE SEQUENCE [LARGE SCALE GENOMIC DNA]</scope>
    <source>
        <strain evidence="14 15">PN24</strain>
    </source>
</reference>
<dbReference type="Pfam" id="PF00593">
    <property type="entry name" value="TonB_dep_Rec_b-barrel"/>
    <property type="match status" value="1"/>
</dbReference>
<dbReference type="PANTHER" id="PTHR32552:SF74">
    <property type="entry name" value="HYDROXAMATE SIDEROPHORE RECEPTOR FHUE"/>
    <property type="match status" value="1"/>
</dbReference>
<feature type="domain" description="TonB-dependent receptor plug" evidence="13">
    <location>
        <begin position="74"/>
        <end position="180"/>
    </location>
</feature>
<evidence type="ECO:0000256" key="6">
    <source>
        <dbReference type="ARBA" id="ARBA00023136"/>
    </source>
</evidence>
<keyword evidence="7 8" id="KW-0998">Cell outer membrane</keyword>
<dbReference type="EMBL" id="SDPK01000001">
    <property type="protein sequence ID" value="TPH02616.1"/>
    <property type="molecule type" value="Genomic_DNA"/>
</dbReference>
<evidence type="ECO:0000256" key="5">
    <source>
        <dbReference type="ARBA" id="ARBA00023077"/>
    </source>
</evidence>
<evidence type="ECO:0000256" key="8">
    <source>
        <dbReference type="PROSITE-ProRule" id="PRU01360"/>
    </source>
</evidence>
<evidence type="ECO:0000256" key="9">
    <source>
        <dbReference type="RuleBase" id="RU003357"/>
    </source>
</evidence>
<evidence type="ECO:0000256" key="11">
    <source>
        <dbReference type="SAM" id="SignalP"/>
    </source>
</evidence>
<dbReference type="GO" id="GO:0009279">
    <property type="term" value="C:cell outer membrane"/>
    <property type="evidence" value="ECO:0007669"/>
    <property type="project" value="UniProtKB-SubCell"/>
</dbReference>
<keyword evidence="4 8" id="KW-0812">Transmembrane</keyword>
<dbReference type="Gene3D" id="2.40.170.20">
    <property type="entry name" value="TonB-dependent receptor, beta-barrel domain"/>
    <property type="match status" value="2"/>
</dbReference>
<name>A0A502JTE8_HAEHA</name>
<dbReference type="InterPro" id="IPR039426">
    <property type="entry name" value="TonB-dep_rcpt-like"/>
</dbReference>
<dbReference type="SUPFAM" id="SSF56935">
    <property type="entry name" value="Porins"/>
    <property type="match status" value="1"/>
</dbReference>
<dbReference type="PANTHER" id="PTHR32552">
    <property type="entry name" value="FERRICHROME IRON RECEPTOR-RELATED"/>
    <property type="match status" value="1"/>
</dbReference>
<feature type="signal peptide" evidence="11">
    <location>
        <begin position="1"/>
        <end position="35"/>
    </location>
</feature>
<comment type="caution">
    <text evidence="14">The sequence shown here is derived from an EMBL/GenBank/DDBJ whole genome shotgun (WGS) entry which is preliminary data.</text>
</comment>
<evidence type="ECO:0000256" key="2">
    <source>
        <dbReference type="ARBA" id="ARBA00022448"/>
    </source>
</evidence>
<gene>
    <name evidence="14" type="ORF">EUX55_00585</name>
</gene>
<feature type="domain" description="TonB-dependent receptor-like beta-barrel" evidence="12">
    <location>
        <begin position="501"/>
        <end position="977"/>
    </location>
</feature>
<accession>A0A502JTE8</accession>
<evidence type="ECO:0000256" key="1">
    <source>
        <dbReference type="ARBA" id="ARBA00004571"/>
    </source>
</evidence>
<evidence type="ECO:0000256" key="4">
    <source>
        <dbReference type="ARBA" id="ARBA00022692"/>
    </source>
</evidence>
<feature type="region of interest" description="Disordered" evidence="10">
    <location>
        <begin position="574"/>
        <end position="597"/>
    </location>
</feature>
<evidence type="ECO:0000256" key="7">
    <source>
        <dbReference type="ARBA" id="ARBA00023237"/>
    </source>
</evidence>
<keyword evidence="6 8" id="KW-0472">Membrane</keyword>
<evidence type="ECO:0000256" key="3">
    <source>
        <dbReference type="ARBA" id="ARBA00022452"/>
    </source>
</evidence>
<evidence type="ECO:0000259" key="12">
    <source>
        <dbReference type="Pfam" id="PF00593"/>
    </source>
</evidence>
<keyword evidence="2 8" id="KW-0813">Transport</keyword>
<comment type="subcellular location">
    <subcellularLocation>
        <location evidence="1 8">Cell outer membrane</location>
        <topology evidence="1 8">Multi-pass membrane protein</topology>
    </subcellularLocation>
</comment>
<dbReference type="Gene3D" id="2.170.130.10">
    <property type="entry name" value="TonB-dependent receptor, plug domain"/>
    <property type="match status" value="1"/>
</dbReference>
<evidence type="ECO:0000259" key="13">
    <source>
        <dbReference type="Pfam" id="PF07715"/>
    </source>
</evidence>
<keyword evidence="14" id="KW-0675">Receptor</keyword>
<evidence type="ECO:0000313" key="15">
    <source>
        <dbReference type="Proteomes" id="UP000317926"/>
    </source>
</evidence>
<evidence type="ECO:0000256" key="10">
    <source>
        <dbReference type="SAM" id="MobiDB-lite"/>
    </source>
</evidence>
<proteinExistence type="inferred from homology"/>
<dbReference type="GO" id="GO:0015344">
    <property type="term" value="F:siderophore uptake transmembrane transporter activity"/>
    <property type="evidence" value="ECO:0007669"/>
    <property type="project" value="TreeGrafter"/>
</dbReference>
<feature type="chain" id="PRO_5021409867" evidence="11">
    <location>
        <begin position="36"/>
        <end position="1016"/>
    </location>
</feature>
<keyword evidence="11" id="KW-0732">Signal</keyword>
<sequence>MFNKPQNQQKNNHVPVFSMSLISLAIFSFHISAFAESLEQINVVDESPVNSTSGSKGYSIKSMNTATGLHISGKNTPQSVSVITRKQLDDRAIHSLEEAMRNATGINVVRDSGLQTRFLSRGFYVDQIAEDNITTNVGGRSGYTAKIDVIPSTDLAVYDHIEVVRGATGLTQSNSEPGGTINLIRKRPTEKFQHLGEFTTDQRGSIRTMLDISGPMNTEKSVRGRLVGVDEKTNSFKDNVKSRKKLIYGVLETNIHDKGLFTLGGMYQKIDEVPDFAGVILPCKDPKIAPFSSRPACNHPIVLPRNTYLGESWSRLKGDKYNLFSETKFFLDNNWEFSIEASYTQNNSDAKIGQYFIKDEHAAGLSGEDATGFLTEKGEVIPFEPKDKALEKLKSYRDEAQAEYKKQKLEYIQHHLDEKDFTNYRNMRIESRKQGFKQCMSDVGLDFLCSDWLDPGIEQDKNDYVDKKLQESGISNDANSRFANWMYGSALNSKGTTNRKFSLTPIHYRKKDEQYAIKLNLSGNYQLLDRTHDFYMSYGFNNESIESDYVEIFQTPYRAKPKSEAEGVHAHLAGICEPDPNGREKSPFTKNTPEPNWGLYDEKGNHKVYMSGCKDSKKDKLVLRHNADGTVARDPETHEPIYDPVDEVDEHGNKIVIGTTEYGRRKLYKHVQEPDNMQLANYNYSKYLNKNRTHSIVMSSRFNVTDKWHLLTGLQFTHFSTLQSKDMLVYDGKPASTFQTQSSLAQDHEHYTARAKGHKFTPYFGITYDLTDNQSLYASYTKIFKQQDNVDVTSKTALPPLMGTNTEIGWKGSFFEERLNSSIAFFHIEQKNRTVVDFAYIPGKSGKLGSFETIAKPIGRVVSKGFEIETAGNLTENWQIFLGYTYNKSKYKNAQEINAERLAKNSKANPYNFSNFTPIQMFRLATSYRIPNSKWTIGGGISAQSSTSSLYNIEQAGYTLWDANIQYSLGANANLSLIGINLTDKTYFENNYNRTRGMNNFYGRPRTVMMKFDWHF</sequence>
<evidence type="ECO:0000313" key="14">
    <source>
        <dbReference type="EMBL" id="TPH02616.1"/>
    </source>
</evidence>
<dbReference type="PROSITE" id="PS52016">
    <property type="entry name" value="TONB_DEPENDENT_REC_3"/>
    <property type="match status" value="1"/>
</dbReference>
<organism evidence="14 15">
    <name type="scientific">Haemophilus haemolyticus</name>
    <dbReference type="NCBI Taxonomy" id="726"/>
    <lineage>
        <taxon>Bacteria</taxon>
        <taxon>Pseudomonadati</taxon>
        <taxon>Pseudomonadota</taxon>
        <taxon>Gammaproteobacteria</taxon>
        <taxon>Pasteurellales</taxon>
        <taxon>Pasteurellaceae</taxon>
        <taxon>Haemophilus</taxon>
    </lineage>
</organism>
<dbReference type="InterPro" id="IPR037066">
    <property type="entry name" value="Plug_dom_sf"/>
</dbReference>
<dbReference type="AlphaFoldDB" id="A0A502JTE8"/>
<keyword evidence="5 9" id="KW-0798">TonB box</keyword>
<keyword evidence="3 8" id="KW-1134">Transmembrane beta strand</keyword>
<protein>
    <submittedName>
        <fullName evidence="14">TonB-dependent siderophore receptor</fullName>
    </submittedName>
</protein>
<dbReference type="Proteomes" id="UP000317926">
    <property type="component" value="Unassembled WGS sequence"/>
</dbReference>
<comment type="similarity">
    <text evidence="8 9">Belongs to the TonB-dependent receptor family.</text>
</comment>
<dbReference type="InterPro" id="IPR036942">
    <property type="entry name" value="Beta-barrel_TonB_sf"/>
</dbReference>
<dbReference type="InterPro" id="IPR012910">
    <property type="entry name" value="Plug_dom"/>
</dbReference>